<feature type="compositionally biased region" description="Polar residues" evidence="1">
    <location>
        <begin position="40"/>
        <end position="50"/>
    </location>
</feature>
<name>A0A834FZ45_RHOSS</name>
<dbReference type="Proteomes" id="UP000626092">
    <property type="component" value="Unassembled WGS sequence"/>
</dbReference>
<evidence type="ECO:0000313" key="2">
    <source>
        <dbReference type="EMBL" id="KAF7120230.1"/>
    </source>
</evidence>
<comment type="caution">
    <text evidence="2">The sequence shown here is derived from an EMBL/GenBank/DDBJ whole genome shotgun (WGS) entry which is preliminary data.</text>
</comment>
<proteinExistence type="predicted"/>
<organism evidence="2 3">
    <name type="scientific">Rhododendron simsii</name>
    <name type="common">Sims's rhododendron</name>
    <dbReference type="NCBI Taxonomy" id="118357"/>
    <lineage>
        <taxon>Eukaryota</taxon>
        <taxon>Viridiplantae</taxon>
        <taxon>Streptophyta</taxon>
        <taxon>Embryophyta</taxon>
        <taxon>Tracheophyta</taxon>
        <taxon>Spermatophyta</taxon>
        <taxon>Magnoliopsida</taxon>
        <taxon>eudicotyledons</taxon>
        <taxon>Gunneridae</taxon>
        <taxon>Pentapetalae</taxon>
        <taxon>asterids</taxon>
        <taxon>Ericales</taxon>
        <taxon>Ericaceae</taxon>
        <taxon>Ericoideae</taxon>
        <taxon>Rhodoreae</taxon>
        <taxon>Rhododendron</taxon>
    </lineage>
</organism>
<keyword evidence="3" id="KW-1185">Reference proteome</keyword>
<dbReference type="EMBL" id="WJXA01000013">
    <property type="protein sequence ID" value="KAF7120230.1"/>
    <property type="molecule type" value="Genomic_DNA"/>
</dbReference>
<gene>
    <name evidence="2" type="ORF">RHSIM_Rhsim13G0130100</name>
</gene>
<sequence>MADGTISMIDGLGSKAIDSNEMRRKQKNSSESAPILVQDDTVTQVGNKEQSVGWENPNQCSRPPLDSHPLTEEISDSENELLEVLGGVGSSDQEVGALNHYIRTTTSSGSVQSEFKSSPAPEPPDSLGLEVKKEAAEQVSKGSTIFNKYLSKSAKKRLKKQAKKELISPSATFHVRRASLWVLRLVAAIMVEISCYITRASDDDDAVAAVLTASSARSEGDVLCIVYSPFSAFIPYDYATLLLYYCTMLLLSHGRNEFVQSQLVQQNSQIGQTLCLFCYVHSYHEGSTWENSTPNLAADCCVRSCLLLQMLLHLRFNCWRGPSSDRIAGMGHSMARS</sequence>
<evidence type="ECO:0000313" key="3">
    <source>
        <dbReference type="Proteomes" id="UP000626092"/>
    </source>
</evidence>
<evidence type="ECO:0000256" key="1">
    <source>
        <dbReference type="SAM" id="MobiDB-lite"/>
    </source>
</evidence>
<protein>
    <submittedName>
        <fullName evidence="2">Uncharacterized protein</fullName>
    </submittedName>
</protein>
<reference evidence="2" key="1">
    <citation type="submission" date="2019-11" db="EMBL/GenBank/DDBJ databases">
        <authorList>
            <person name="Liu Y."/>
            <person name="Hou J."/>
            <person name="Li T.-Q."/>
            <person name="Guan C.-H."/>
            <person name="Wu X."/>
            <person name="Wu H.-Z."/>
            <person name="Ling F."/>
            <person name="Zhang R."/>
            <person name="Shi X.-G."/>
            <person name="Ren J.-P."/>
            <person name="Chen E.-F."/>
            <person name="Sun J.-M."/>
        </authorList>
    </citation>
    <scope>NUCLEOTIDE SEQUENCE</scope>
    <source>
        <strain evidence="2">Adult_tree_wgs_1</strain>
        <tissue evidence="2">Leaves</tissue>
    </source>
</reference>
<feature type="region of interest" description="Disordered" evidence="1">
    <location>
        <begin position="1"/>
        <end position="71"/>
    </location>
</feature>
<dbReference type="AlphaFoldDB" id="A0A834FZ45"/>
<accession>A0A834FZ45</accession>